<name>A0A263D8R3_9PSEU</name>
<dbReference type="InterPro" id="IPR011335">
    <property type="entry name" value="Restrct_endonuc-II-like"/>
</dbReference>
<evidence type="ECO:0000313" key="1">
    <source>
        <dbReference type="EMBL" id="OZM74904.1"/>
    </source>
</evidence>
<dbReference type="Proteomes" id="UP000242444">
    <property type="component" value="Unassembled WGS sequence"/>
</dbReference>
<comment type="caution">
    <text evidence="1">The sequence shown here is derived from an EMBL/GenBank/DDBJ whole genome shotgun (WGS) entry which is preliminary data.</text>
</comment>
<dbReference type="AlphaFoldDB" id="A0A263D8R3"/>
<dbReference type="SUPFAM" id="SSF52980">
    <property type="entry name" value="Restriction endonuclease-like"/>
    <property type="match status" value="1"/>
</dbReference>
<protein>
    <recommendedName>
        <fullName evidence="3">DUF559 domain-containing protein</fullName>
    </recommendedName>
</protein>
<evidence type="ECO:0000313" key="2">
    <source>
        <dbReference type="Proteomes" id="UP000242444"/>
    </source>
</evidence>
<keyword evidence="2" id="KW-1185">Reference proteome</keyword>
<gene>
    <name evidence="1" type="ORF">CFN78_01430</name>
</gene>
<dbReference type="EMBL" id="NKYE01000001">
    <property type="protein sequence ID" value="OZM74904.1"/>
    <property type="molecule type" value="Genomic_DNA"/>
</dbReference>
<reference evidence="1 2" key="1">
    <citation type="submission" date="2017-07" db="EMBL/GenBank/DDBJ databases">
        <title>Amycolatopsis antarcticus sp. nov., isolated from the surface of an Antarcticus brown macroalga.</title>
        <authorList>
            <person name="Wang J."/>
            <person name="Leiva S."/>
            <person name="Huang J."/>
            <person name="Huang Y."/>
        </authorList>
    </citation>
    <scope>NUCLEOTIDE SEQUENCE [LARGE SCALE GENOMIC DNA]</scope>
    <source>
        <strain evidence="1 2">AU-G6</strain>
    </source>
</reference>
<dbReference type="OrthoDB" id="3173471at2"/>
<proteinExistence type="predicted"/>
<dbReference type="InParanoid" id="A0A263D8R3"/>
<evidence type="ECO:0008006" key="3">
    <source>
        <dbReference type="Google" id="ProtNLM"/>
    </source>
</evidence>
<dbReference type="Gene3D" id="3.40.960.10">
    <property type="entry name" value="VSR Endonuclease"/>
    <property type="match status" value="1"/>
</dbReference>
<sequence length="299" mass="33730">MTPKANTSGLTNVFRGSEARRAGLVTAGQLRGPSFRRLFQDVYVPADITVTHELRCRGAALIVPPQAVVTGRSAATVLGVHLATPNDPIEFVVPEKFRFGPVDGIRVRRTAIHRTETRTWNGIRIARPSRIALDLMLRLSPRKHGWIRRLRIAVPDVDAFLRAGLVRRAALARSLLRRRNRGIRLARCALDLADPRAESPPESELRVVLATAGFRVTPQFNVRYRRRLLGRLDLAIPEVKVAIEYDGRWHLAPHQAARDRERRARIVAEGWRFVVITAEQLARDYEAIVRAVSDAVRRI</sequence>
<organism evidence="1 2">
    <name type="scientific">Amycolatopsis antarctica</name>
    <dbReference type="NCBI Taxonomy" id="1854586"/>
    <lineage>
        <taxon>Bacteria</taxon>
        <taxon>Bacillati</taxon>
        <taxon>Actinomycetota</taxon>
        <taxon>Actinomycetes</taxon>
        <taxon>Pseudonocardiales</taxon>
        <taxon>Pseudonocardiaceae</taxon>
        <taxon>Amycolatopsis</taxon>
    </lineage>
</organism>
<accession>A0A263D8R3</accession>